<evidence type="ECO:0000256" key="1">
    <source>
        <dbReference type="ARBA" id="ARBA00022801"/>
    </source>
</evidence>
<proteinExistence type="predicted"/>
<protein>
    <submittedName>
        <fullName evidence="3">8-oxoguanine deaminase</fullName>
    </submittedName>
</protein>
<feature type="domain" description="Amidohydrolase-related" evidence="2">
    <location>
        <begin position="64"/>
        <end position="404"/>
    </location>
</feature>
<evidence type="ECO:0000259" key="2">
    <source>
        <dbReference type="Pfam" id="PF01979"/>
    </source>
</evidence>
<dbReference type="NCBIfam" id="NF006055">
    <property type="entry name" value="PRK08203.1"/>
    <property type="match status" value="1"/>
</dbReference>
<dbReference type="CDD" id="cd01298">
    <property type="entry name" value="ATZ_TRZ_like"/>
    <property type="match status" value="1"/>
</dbReference>
<dbReference type="InterPro" id="IPR006680">
    <property type="entry name" value="Amidohydro-rel"/>
</dbReference>
<accession>A0ABP6ZN86</accession>
<sequence length="460" mass="48021">MSERTGTLLVIEGGVVATVAGEEYAPGHVVVRGNRIEAVGPGPAPALDGAEQAGVERVDATGCLVTPGLVNTHHHLYQWATRGLAVDDGLFGWLTTLYPIWARLDEEITTDAAAASLAWLARTGCTTSMDHHYVFPADGGDLLAAEIEAARRIGLRFLATRGSMDLGRSAGGLPPDHVVESIDQILAASAAAVDTHHDAGPDSLLRIGLAPCSPFSVTRDLLAESAKLARDKGVRLHTHLAETQDEDAYCRERFGASPLDYLSELGWVADDVWFAHGIHFDDAGIAALAEAGAGVAHCPTSNARLGAGICRLRDLRAAGVPVGLGVDGTASNEQGSLAAELHLAALLARAIGGPTAVTVRDVLETATLGGARLLGWDDQIGTIEVGKQADIAIWNLTGLAHADIVDPVAALVLGDRPPLDLLLVGGRPVVRGDRLATADEERLTAAALRANRRLLAQADN</sequence>
<keyword evidence="1" id="KW-0378">Hydrolase</keyword>
<name>A0ABP6ZN86_9ACTN</name>
<dbReference type="PANTHER" id="PTHR43794">
    <property type="entry name" value="AMINOHYDROLASE SSNA-RELATED"/>
    <property type="match status" value="1"/>
</dbReference>
<gene>
    <name evidence="3" type="ORF">GCM10022236_15730</name>
</gene>
<dbReference type="Pfam" id="PF01979">
    <property type="entry name" value="Amidohydro_1"/>
    <property type="match status" value="1"/>
</dbReference>
<reference evidence="4" key="1">
    <citation type="journal article" date="2019" name="Int. J. Syst. Evol. Microbiol.">
        <title>The Global Catalogue of Microorganisms (GCM) 10K type strain sequencing project: providing services to taxonomists for standard genome sequencing and annotation.</title>
        <authorList>
            <consortium name="The Broad Institute Genomics Platform"/>
            <consortium name="The Broad Institute Genome Sequencing Center for Infectious Disease"/>
            <person name="Wu L."/>
            <person name="Ma J."/>
        </authorList>
    </citation>
    <scope>NUCLEOTIDE SEQUENCE [LARGE SCALE GENOMIC DNA]</scope>
    <source>
        <strain evidence="4">JCM 16929</strain>
    </source>
</reference>
<organism evidence="3 4">
    <name type="scientific">Microlunatus ginsengisoli</name>
    <dbReference type="NCBI Taxonomy" id="363863"/>
    <lineage>
        <taxon>Bacteria</taxon>
        <taxon>Bacillati</taxon>
        <taxon>Actinomycetota</taxon>
        <taxon>Actinomycetes</taxon>
        <taxon>Propionibacteriales</taxon>
        <taxon>Propionibacteriaceae</taxon>
        <taxon>Microlunatus</taxon>
    </lineage>
</organism>
<dbReference type="PANTHER" id="PTHR43794:SF11">
    <property type="entry name" value="AMIDOHYDROLASE-RELATED DOMAIN-CONTAINING PROTEIN"/>
    <property type="match status" value="1"/>
</dbReference>
<dbReference type="Gene3D" id="2.30.40.10">
    <property type="entry name" value="Urease, subunit C, domain 1"/>
    <property type="match status" value="1"/>
</dbReference>
<dbReference type="InterPro" id="IPR011059">
    <property type="entry name" value="Metal-dep_hydrolase_composite"/>
</dbReference>
<evidence type="ECO:0000313" key="3">
    <source>
        <dbReference type="EMBL" id="GAA3614663.1"/>
    </source>
</evidence>
<dbReference type="InterPro" id="IPR050287">
    <property type="entry name" value="MTA/SAH_deaminase"/>
</dbReference>
<dbReference type="RefSeq" id="WP_344803114.1">
    <property type="nucleotide sequence ID" value="NZ_BAABAB010000010.1"/>
</dbReference>
<evidence type="ECO:0000313" key="4">
    <source>
        <dbReference type="Proteomes" id="UP001501490"/>
    </source>
</evidence>
<dbReference type="SUPFAM" id="SSF51338">
    <property type="entry name" value="Composite domain of metallo-dependent hydrolases"/>
    <property type="match status" value="1"/>
</dbReference>
<dbReference type="EMBL" id="BAABAB010000010">
    <property type="protein sequence ID" value="GAA3614663.1"/>
    <property type="molecule type" value="Genomic_DNA"/>
</dbReference>
<dbReference type="InterPro" id="IPR032466">
    <property type="entry name" value="Metal_Hydrolase"/>
</dbReference>
<dbReference type="Gene3D" id="3.20.20.140">
    <property type="entry name" value="Metal-dependent hydrolases"/>
    <property type="match status" value="1"/>
</dbReference>
<comment type="caution">
    <text evidence="3">The sequence shown here is derived from an EMBL/GenBank/DDBJ whole genome shotgun (WGS) entry which is preliminary data.</text>
</comment>
<dbReference type="Proteomes" id="UP001501490">
    <property type="component" value="Unassembled WGS sequence"/>
</dbReference>
<dbReference type="SUPFAM" id="SSF51556">
    <property type="entry name" value="Metallo-dependent hydrolases"/>
    <property type="match status" value="1"/>
</dbReference>
<keyword evidence="4" id="KW-1185">Reference proteome</keyword>